<feature type="region of interest" description="Disordered" evidence="1">
    <location>
        <begin position="82"/>
        <end position="105"/>
    </location>
</feature>
<dbReference type="EMBL" id="JARAOO010000011">
    <property type="protein sequence ID" value="KAJ7952041.1"/>
    <property type="molecule type" value="Genomic_DNA"/>
</dbReference>
<evidence type="ECO:0000256" key="1">
    <source>
        <dbReference type="SAM" id="MobiDB-lite"/>
    </source>
</evidence>
<name>A0AAD7L5N4_QUISA</name>
<gene>
    <name evidence="2" type="ORF">O6P43_027998</name>
</gene>
<keyword evidence="3" id="KW-1185">Reference proteome</keyword>
<proteinExistence type="predicted"/>
<accession>A0AAD7L5N4</accession>
<evidence type="ECO:0000313" key="2">
    <source>
        <dbReference type="EMBL" id="KAJ7952041.1"/>
    </source>
</evidence>
<dbReference type="Proteomes" id="UP001163823">
    <property type="component" value="Chromosome 11"/>
</dbReference>
<dbReference type="KEGG" id="qsa:O6P43_027998"/>
<evidence type="ECO:0000313" key="3">
    <source>
        <dbReference type="Proteomes" id="UP001163823"/>
    </source>
</evidence>
<organism evidence="2 3">
    <name type="scientific">Quillaja saponaria</name>
    <name type="common">Soap bark tree</name>
    <dbReference type="NCBI Taxonomy" id="32244"/>
    <lineage>
        <taxon>Eukaryota</taxon>
        <taxon>Viridiplantae</taxon>
        <taxon>Streptophyta</taxon>
        <taxon>Embryophyta</taxon>
        <taxon>Tracheophyta</taxon>
        <taxon>Spermatophyta</taxon>
        <taxon>Magnoliopsida</taxon>
        <taxon>eudicotyledons</taxon>
        <taxon>Gunneridae</taxon>
        <taxon>Pentapetalae</taxon>
        <taxon>rosids</taxon>
        <taxon>fabids</taxon>
        <taxon>Fabales</taxon>
        <taxon>Quillajaceae</taxon>
        <taxon>Quillaja</taxon>
    </lineage>
</organism>
<reference evidence="2" key="1">
    <citation type="journal article" date="2023" name="Science">
        <title>Elucidation of the pathway for biosynthesis of saponin adjuvants from the soapbark tree.</title>
        <authorList>
            <person name="Reed J."/>
            <person name="Orme A."/>
            <person name="El-Demerdash A."/>
            <person name="Owen C."/>
            <person name="Martin L.B.B."/>
            <person name="Misra R.C."/>
            <person name="Kikuchi S."/>
            <person name="Rejzek M."/>
            <person name="Martin A.C."/>
            <person name="Harkess A."/>
            <person name="Leebens-Mack J."/>
            <person name="Louveau T."/>
            <person name="Stephenson M.J."/>
            <person name="Osbourn A."/>
        </authorList>
    </citation>
    <scope>NUCLEOTIDE SEQUENCE</scope>
    <source>
        <strain evidence="2">S10</strain>
    </source>
</reference>
<dbReference type="AlphaFoldDB" id="A0AAD7L5N4"/>
<sequence length="232" mass="27585">MPSSGVSQEPKAKKGDNRLIEFDNYRGCETERRLDNASNNQYGHRFHNGGEQNLEGFINQNGHVAGLNIYVNCKFNCRNGSEARMRKAKDKKREATDTEPKEPKPIHHKLEPFYFTVHEKVVERKPVLVNLTKHEQEFIQPIETKYEEEFFQPIVTKYEKKEPIHHKLEPFYFTVHEKVVERKPVLVNLTKHEQEFIQPIETKYEEEFFQPIVTKYEKMEPITVTYHVLQRK</sequence>
<protein>
    <submittedName>
        <fullName evidence="2">Uncharacterized protein</fullName>
    </submittedName>
</protein>
<comment type="caution">
    <text evidence="2">The sequence shown here is derived from an EMBL/GenBank/DDBJ whole genome shotgun (WGS) entry which is preliminary data.</text>
</comment>